<feature type="transmembrane region" description="Helical" evidence="1">
    <location>
        <begin position="44"/>
        <end position="63"/>
    </location>
</feature>
<feature type="transmembrane region" description="Helical" evidence="1">
    <location>
        <begin position="177"/>
        <end position="198"/>
    </location>
</feature>
<dbReference type="EMBL" id="JASZZN010000007">
    <property type="protein sequence ID" value="MDM4016003.1"/>
    <property type="molecule type" value="Genomic_DNA"/>
</dbReference>
<proteinExistence type="predicted"/>
<accession>A0ABT7PHL9</accession>
<feature type="transmembrane region" description="Helical" evidence="1">
    <location>
        <begin position="75"/>
        <end position="97"/>
    </location>
</feature>
<feature type="transmembrane region" description="Helical" evidence="1">
    <location>
        <begin position="16"/>
        <end position="37"/>
    </location>
</feature>
<feature type="transmembrane region" description="Helical" evidence="1">
    <location>
        <begin position="136"/>
        <end position="156"/>
    </location>
</feature>
<name>A0ABT7PHL9_9BACT</name>
<reference evidence="2 3" key="1">
    <citation type="submission" date="2023-06" db="EMBL/GenBank/DDBJ databases">
        <title>Roseiconus lacunae JC819 isolated from Gulf of Mannar region, Tamil Nadu.</title>
        <authorList>
            <person name="Pk S."/>
            <person name="Ch S."/>
            <person name="Ch V.R."/>
        </authorList>
    </citation>
    <scope>NUCLEOTIDE SEQUENCE [LARGE SCALE GENOMIC DNA]</scope>
    <source>
        <strain evidence="2 3">JC819</strain>
    </source>
</reference>
<dbReference type="RefSeq" id="WP_230776340.1">
    <property type="nucleotide sequence ID" value="NZ_JAJMQV010000085.1"/>
</dbReference>
<evidence type="ECO:0000313" key="2">
    <source>
        <dbReference type="EMBL" id="MDM4016003.1"/>
    </source>
</evidence>
<gene>
    <name evidence="2" type="ORF">QTN89_11215</name>
</gene>
<organism evidence="2 3">
    <name type="scientific">Roseiconus lacunae</name>
    <dbReference type="NCBI Taxonomy" id="2605694"/>
    <lineage>
        <taxon>Bacteria</taxon>
        <taxon>Pseudomonadati</taxon>
        <taxon>Planctomycetota</taxon>
        <taxon>Planctomycetia</taxon>
        <taxon>Pirellulales</taxon>
        <taxon>Pirellulaceae</taxon>
        <taxon>Roseiconus</taxon>
    </lineage>
</organism>
<dbReference type="Proteomes" id="UP001239462">
    <property type="component" value="Unassembled WGS sequence"/>
</dbReference>
<feature type="transmembrane region" description="Helical" evidence="1">
    <location>
        <begin position="109"/>
        <end position="130"/>
    </location>
</feature>
<protein>
    <submittedName>
        <fullName evidence="2">DUF456 domain-containing protein</fullName>
    </submittedName>
</protein>
<comment type="caution">
    <text evidence="2">The sequence shown here is derived from an EMBL/GenBank/DDBJ whole genome shotgun (WGS) entry which is preliminary data.</text>
</comment>
<dbReference type="InterPro" id="IPR007403">
    <property type="entry name" value="DUF456"/>
</dbReference>
<evidence type="ECO:0000256" key="1">
    <source>
        <dbReference type="SAM" id="Phobius"/>
    </source>
</evidence>
<keyword evidence="1" id="KW-0472">Membrane</keyword>
<keyword evidence="1" id="KW-1133">Transmembrane helix</keyword>
<dbReference type="Pfam" id="PF04306">
    <property type="entry name" value="DUF456"/>
    <property type="match status" value="1"/>
</dbReference>
<sequence>MHLDEPSWLPLAATEWVSLLSGGSLYLLAIGLVLACFLSWLTNLITLPGNWICVLLIGLYAWLGPQSGRLSISLVTLGVTFAIAFVGEVIEFVASAAGAKNAGASTKSTIYSIFGSIVGAVVGGIVGVPIPVVGQIFAAIIFGGLGAALGAMYGEWTDGRAWRDNWNVGQAAFWGKLFGTIGKFSVGLLIVLTVVVAVCV</sequence>
<keyword evidence="1" id="KW-0812">Transmembrane</keyword>
<evidence type="ECO:0000313" key="3">
    <source>
        <dbReference type="Proteomes" id="UP001239462"/>
    </source>
</evidence>
<keyword evidence="3" id="KW-1185">Reference proteome</keyword>